<dbReference type="EMBL" id="LR877168">
    <property type="protein sequence ID" value="CAD2222164.1"/>
    <property type="molecule type" value="Genomic_DNA"/>
</dbReference>
<proteinExistence type="predicted"/>
<sequence length="121" mass="12481">MLPSNNSMTSTHNNSMVHMSEYTPTAIQDLSVLVSVVPADQLYLSVSPTGASDSNNNSMTGMLGGNLYNNNGSMNNASMLGNNSIVFNNNSSIAVSRLPFGPSLLGTTPNALPGSSALLGT</sequence>
<dbReference type="Proteomes" id="UP000515908">
    <property type="component" value="Chromosome 24"/>
</dbReference>
<keyword evidence="2" id="KW-1185">Reference proteome</keyword>
<dbReference type="AlphaFoldDB" id="A0A7G2CTA0"/>
<gene>
    <name evidence="1" type="ORF">ADEAN_000970300</name>
</gene>
<evidence type="ECO:0000313" key="2">
    <source>
        <dbReference type="Proteomes" id="UP000515908"/>
    </source>
</evidence>
<name>A0A7G2CTA0_9TRYP</name>
<dbReference type="VEuPathDB" id="TriTrypDB:ADEAN_000970300"/>
<organism evidence="1 2">
    <name type="scientific">Angomonas deanei</name>
    <dbReference type="NCBI Taxonomy" id="59799"/>
    <lineage>
        <taxon>Eukaryota</taxon>
        <taxon>Discoba</taxon>
        <taxon>Euglenozoa</taxon>
        <taxon>Kinetoplastea</taxon>
        <taxon>Metakinetoplastina</taxon>
        <taxon>Trypanosomatida</taxon>
        <taxon>Trypanosomatidae</taxon>
        <taxon>Strigomonadinae</taxon>
        <taxon>Angomonas</taxon>
    </lineage>
</organism>
<protein>
    <submittedName>
        <fullName evidence="1">Uncharacterized protein</fullName>
    </submittedName>
</protein>
<reference evidence="1 2" key="1">
    <citation type="submission" date="2020-08" db="EMBL/GenBank/DDBJ databases">
        <authorList>
            <person name="Newling K."/>
            <person name="Davey J."/>
            <person name="Forrester S."/>
        </authorList>
    </citation>
    <scope>NUCLEOTIDE SEQUENCE [LARGE SCALE GENOMIC DNA]</scope>
    <source>
        <strain evidence="2">Crithidia deanei Carvalho (ATCC PRA-265)</strain>
    </source>
</reference>
<evidence type="ECO:0000313" key="1">
    <source>
        <dbReference type="EMBL" id="CAD2222164.1"/>
    </source>
</evidence>
<accession>A0A7G2CTA0</accession>